<evidence type="ECO:0000256" key="3">
    <source>
        <dbReference type="ARBA" id="ARBA00022554"/>
    </source>
</evidence>
<dbReference type="SUPFAM" id="SSF48371">
    <property type="entry name" value="ARM repeat"/>
    <property type="match status" value="1"/>
</dbReference>
<name>A0A8C7UC96_ONCMY</name>
<dbReference type="PANTHER" id="PTHR47249">
    <property type="entry name" value="VACUOLAR PROTEIN 8"/>
    <property type="match status" value="1"/>
</dbReference>
<evidence type="ECO:0000256" key="1">
    <source>
        <dbReference type="ARBA" id="ARBA00004592"/>
    </source>
</evidence>
<dbReference type="InterPro" id="IPR011989">
    <property type="entry name" value="ARM-like"/>
</dbReference>
<evidence type="ECO:0000313" key="9">
    <source>
        <dbReference type="Ensembl" id="ENSOMYP00000090807.2"/>
    </source>
</evidence>
<evidence type="ECO:0000313" key="10">
    <source>
        <dbReference type="Proteomes" id="UP000694395"/>
    </source>
</evidence>
<dbReference type="PANTHER" id="PTHR47249:SF1">
    <property type="entry name" value="VACUOLAR PROTEIN 8"/>
    <property type="match status" value="1"/>
</dbReference>
<keyword evidence="4" id="KW-0677">Repeat</keyword>
<evidence type="ECO:0000256" key="4">
    <source>
        <dbReference type="ARBA" id="ARBA00022737"/>
    </source>
</evidence>
<evidence type="ECO:0000256" key="2">
    <source>
        <dbReference type="ARBA" id="ARBA00005462"/>
    </source>
</evidence>
<feature type="repeat" description="ARM" evidence="8">
    <location>
        <begin position="252"/>
        <end position="280"/>
    </location>
</feature>
<dbReference type="Proteomes" id="UP000694395">
    <property type="component" value="Chromosome 25"/>
</dbReference>
<evidence type="ECO:0000256" key="7">
    <source>
        <dbReference type="ARBA" id="ARBA00026209"/>
    </source>
</evidence>
<feature type="repeat" description="ARM" evidence="8">
    <location>
        <begin position="170"/>
        <end position="212"/>
    </location>
</feature>
<dbReference type="InterPro" id="IPR045156">
    <property type="entry name" value="Vac8"/>
</dbReference>
<comment type="subcellular location">
    <subcellularLocation>
        <location evidence="1">Vacuole membrane</location>
        <topology evidence="1">Lipid-anchor</topology>
    </subcellularLocation>
</comment>
<dbReference type="PROSITE" id="PS50176">
    <property type="entry name" value="ARM_REPEAT"/>
    <property type="match status" value="2"/>
</dbReference>
<evidence type="ECO:0000256" key="5">
    <source>
        <dbReference type="ARBA" id="ARBA00023136"/>
    </source>
</evidence>
<keyword evidence="5" id="KW-0472">Membrane</keyword>
<keyword evidence="10" id="KW-1185">Reference proteome</keyword>
<reference evidence="9" key="2">
    <citation type="submission" date="2025-08" db="UniProtKB">
        <authorList>
            <consortium name="Ensembl"/>
        </authorList>
    </citation>
    <scope>IDENTIFICATION</scope>
</reference>
<dbReference type="GO" id="GO:0043495">
    <property type="term" value="F:protein-membrane adaptor activity"/>
    <property type="evidence" value="ECO:0007669"/>
    <property type="project" value="InterPro"/>
</dbReference>
<keyword evidence="3" id="KW-0926">Vacuole</keyword>
<dbReference type="InterPro" id="IPR000225">
    <property type="entry name" value="Armadillo"/>
</dbReference>
<organism evidence="9 10">
    <name type="scientific">Oncorhynchus mykiss</name>
    <name type="common">Rainbow trout</name>
    <name type="synonym">Salmo gairdneri</name>
    <dbReference type="NCBI Taxonomy" id="8022"/>
    <lineage>
        <taxon>Eukaryota</taxon>
        <taxon>Metazoa</taxon>
        <taxon>Chordata</taxon>
        <taxon>Craniata</taxon>
        <taxon>Vertebrata</taxon>
        <taxon>Euteleostomi</taxon>
        <taxon>Actinopterygii</taxon>
        <taxon>Neopterygii</taxon>
        <taxon>Teleostei</taxon>
        <taxon>Protacanthopterygii</taxon>
        <taxon>Salmoniformes</taxon>
        <taxon>Salmonidae</taxon>
        <taxon>Salmoninae</taxon>
        <taxon>Oncorhynchus</taxon>
    </lineage>
</organism>
<evidence type="ECO:0000256" key="6">
    <source>
        <dbReference type="ARBA" id="ARBA00023288"/>
    </source>
</evidence>
<reference evidence="9" key="1">
    <citation type="submission" date="2020-07" db="EMBL/GenBank/DDBJ databases">
        <title>A long reads based de novo assembly of the rainbow trout Arlee double haploid line genome.</title>
        <authorList>
            <person name="Gao G."/>
            <person name="Palti Y."/>
        </authorList>
    </citation>
    <scope>NUCLEOTIDE SEQUENCE [LARGE SCALE GENOMIC DNA]</scope>
</reference>
<accession>A0A8C7UC96</accession>
<reference evidence="9" key="3">
    <citation type="submission" date="2025-09" db="UniProtKB">
        <authorList>
            <consortium name="Ensembl"/>
        </authorList>
    </citation>
    <scope>IDENTIFICATION</scope>
</reference>
<dbReference type="GeneTree" id="ENSGT00940000167949"/>
<dbReference type="InterPro" id="IPR016024">
    <property type="entry name" value="ARM-type_fold"/>
</dbReference>
<dbReference type="GO" id="GO:0071562">
    <property type="term" value="P:nucleus-vacuole junction assembly"/>
    <property type="evidence" value="ECO:0007669"/>
    <property type="project" value="InterPro"/>
</dbReference>
<evidence type="ECO:0000256" key="8">
    <source>
        <dbReference type="PROSITE-ProRule" id="PRU00259"/>
    </source>
</evidence>
<comment type="similarity">
    <text evidence="2">Belongs to the beta-catenin family.</text>
</comment>
<dbReference type="Pfam" id="PF00514">
    <property type="entry name" value="Arm"/>
    <property type="match status" value="3"/>
</dbReference>
<dbReference type="GO" id="GO:0005774">
    <property type="term" value="C:vacuolar membrane"/>
    <property type="evidence" value="ECO:0007669"/>
    <property type="project" value="UniProtKB-SubCell"/>
</dbReference>
<sequence length="466" mass="51134">MATGLCEKCAQLLTDFVAYVKRLPSELVQKITECIKSLSRCSCLRKKRATVASYISEQHERQAARTLLNHLDTGIGILNGCVVARTSRIKVLTTLINPVLSTGIKYIGASGNHGSASQEVLDYPLPVTLLEPYTALLLSNDMEVQRITTLSLVHLLVKNKVSKEQVIETGMLMPLLEMLQSGDPTVQCNSCQCIASLASSDSNREAIVSAEGVIPLLVLAKSYDPQVQQNAVWALLNLTQSERTMGVLCQEGAIPVLALLLQSSNCEVQFYSCSALSNIATVPGHHPKMLGIGDRFLLKSLLTLMSSSVQKVMVGLLAIRPPILNAFPFMWTWDDQALCCLQAVMDSECVTGLLKALVSGVTSEETVLCVTSCLHHLTSWGENTKHVIQLLTPQYAAISEYLLMYLKNQEVRFQQLSIVTLCNLKKDGEFSVLMSGSVLEKQLKWVHAQTEQTRELLQAIQMPPSS</sequence>
<dbReference type="Ensembl" id="ENSOMYT00000098857.2">
    <property type="protein sequence ID" value="ENSOMYP00000090807.2"/>
    <property type="gene ID" value="ENSOMYG00000041814.2"/>
</dbReference>
<protein>
    <recommendedName>
        <fullName evidence="7">Vacuolar protein 8</fullName>
    </recommendedName>
</protein>
<dbReference type="SMART" id="SM00185">
    <property type="entry name" value="ARM"/>
    <property type="match status" value="4"/>
</dbReference>
<proteinExistence type="inferred from homology"/>
<dbReference type="AlphaFoldDB" id="A0A8C7UC96"/>
<dbReference type="Gene3D" id="1.25.10.10">
    <property type="entry name" value="Leucine-rich Repeat Variant"/>
    <property type="match status" value="1"/>
</dbReference>
<keyword evidence="6" id="KW-0449">Lipoprotein</keyword>